<dbReference type="PANTHER" id="PTHR42912:SF93">
    <property type="entry name" value="N6-ADENOSINE-METHYLTRANSFERASE TMT1A"/>
    <property type="match status" value="1"/>
</dbReference>
<dbReference type="InParanoid" id="Q7NG19"/>
<name>Q7NG19_GLOVI</name>
<dbReference type="AlphaFoldDB" id="Q7NG19"/>
<dbReference type="CDD" id="cd02440">
    <property type="entry name" value="AdoMet_MTases"/>
    <property type="match status" value="1"/>
</dbReference>
<organism evidence="2 3">
    <name type="scientific">Gloeobacter violaceus (strain ATCC 29082 / PCC 7421)</name>
    <dbReference type="NCBI Taxonomy" id="251221"/>
    <lineage>
        <taxon>Bacteria</taxon>
        <taxon>Bacillati</taxon>
        <taxon>Cyanobacteriota</taxon>
        <taxon>Cyanophyceae</taxon>
        <taxon>Gloeobacterales</taxon>
        <taxon>Gloeobacteraceae</taxon>
        <taxon>Gloeobacter</taxon>
    </lineage>
</organism>
<dbReference type="PhylomeDB" id="Q7NG19"/>
<dbReference type="KEGG" id="gvi:glr3355"/>
<dbReference type="eggNOG" id="COG2226">
    <property type="taxonomic scope" value="Bacteria"/>
</dbReference>
<dbReference type="GO" id="GO:0008757">
    <property type="term" value="F:S-adenosylmethionine-dependent methyltransferase activity"/>
    <property type="evidence" value="ECO:0007669"/>
    <property type="project" value="InterPro"/>
</dbReference>
<evidence type="ECO:0000259" key="1">
    <source>
        <dbReference type="Pfam" id="PF08241"/>
    </source>
</evidence>
<dbReference type="InterPro" id="IPR029063">
    <property type="entry name" value="SAM-dependent_MTases_sf"/>
</dbReference>
<dbReference type="EnsemblBacteria" id="BAC91296">
    <property type="protein sequence ID" value="BAC91296"/>
    <property type="gene ID" value="BAC91296"/>
</dbReference>
<accession>Q7NG19</accession>
<feature type="domain" description="Methyltransferase type 11" evidence="1">
    <location>
        <begin position="65"/>
        <end position="173"/>
    </location>
</feature>
<dbReference type="NCBIfam" id="NF038099">
    <property type="entry name" value="AsSugarArsM"/>
    <property type="match status" value="1"/>
</dbReference>
<keyword evidence="3" id="KW-1185">Reference proteome</keyword>
<dbReference type="Gene3D" id="3.40.50.150">
    <property type="entry name" value="Vaccinia Virus protein VP39"/>
    <property type="match status" value="1"/>
</dbReference>
<dbReference type="OrthoDB" id="9772751at2"/>
<sequence length="323" mass="35056">MKSYLKTTEQVYEQAALTPQPALCCVQQARPHLPGLVIPPVMEAMNYGCGSTVHLQDFAEGQRMLYIGVGGGLEALQFAYFARHPGGVVAVDPVAAMREQARRNLQTAAALNDWFEPDFVELVDGSALALPLPDGAIDLVAQNCLFNIFEPDDLLTALQEVRRVLVPGGRLVLSDPIASRPIPPHLQADERLRAMCLSGCLPLEQYLGCIVEAGFGQIDIRARRPYRVLDSARYGLDANLLLESIELAAYNVPVPADGPCIFTGRTAIYTGQEEHFDDRAGHILPVGLPAAVCDKTADKLARLHHSDLVITAPTYHYQGGGCC</sequence>
<dbReference type="Pfam" id="PF08241">
    <property type="entry name" value="Methyltransf_11"/>
    <property type="match status" value="1"/>
</dbReference>
<reference evidence="2 3" key="2">
    <citation type="journal article" date="2003" name="DNA Res.">
        <title>Complete genome structure of Gloeobacter violaceus PCC 7421, a cyanobacterium that lacks thylakoids (supplement).</title>
        <authorList>
            <person name="Nakamura Y."/>
            <person name="Kaneko T."/>
            <person name="Sato S."/>
            <person name="Mimuro M."/>
            <person name="Miyashita H."/>
            <person name="Tsuchiya T."/>
            <person name="Sasamoto S."/>
            <person name="Watanabe A."/>
            <person name="Kawashima K."/>
            <person name="Kishida Y."/>
            <person name="Kiyokawa C."/>
            <person name="Kohara M."/>
            <person name="Matsumoto M."/>
            <person name="Matsuno A."/>
            <person name="Nakazaki N."/>
            <person name="Shimpo S."/>
            <person name="Takeuchi C."/>
            <person name="Yamada M."/>
            <person name="Tabata S."/>
        </authorList>
    </citation>
    <scope>NUCLEOTIDE SEQUENCE [LARGE SCALE GENOMIC DNA]</scope>
    <source>
        <strain evidence="3">ATCC 29082 / PCC 7421</strain>
    </source>
</reference>
<dbReference type="PATRIC" id="fig|251221.4.peg.3388"/>
<dbReference type="InterPro" id="IPR013216">
    <property type="entry name" value="Methyltransf_11"/>
</dbReference>
<dbReference type="RefSeq" id="WP_011143344.1">
    <property type="nucleotide sequence ID" value="NC_005125.1"/>
</dbReference>
<evidence type="ECO:0000313" key="3">
    <source>
        <dbReference type="Proteomes" id="UP000000557"/>
    </source>
</evidence>
<dbReference type="Proteomes" id="UP000000557">
    <property type="component" value="Chromosome"/>
</dbReference>
<dbReference type="STRING" id="251221.gene:10760866"/>
<gene>
    <name evidence="2" type="ordered locus">glr3355</name>
</gene>
<reference evidence="2 3" key="1">
    <citation type="journal article" date="2003" name="DNA Res.">
        <title>Complete genome structure of Gloeobacter violaceus PCC 7421, a cyanobacterium that lacks thylakoids.</title>
        <authorList>
            <person name="Nakamura Y."/>
            <person name="Kaneko T."/>
            <person name="Sato S."/>
            <person name="Mimuro M."/>
            <person name="Miyashita H."/>
            <person name="Tsuchiya T."/>
            <person name="Sasamoto S."/>
            <person name="Watanabe A."/>
            <person name="Kawashima K."/>
            <person name="Kishida Y."/>
            <person name="Kiyokawa C."/>
            <person name="Kohara M."/>
            <person name="Matsumoto M."/>
            <person name="Matsuno A."/>
            <person name="Nakazaki N."/>
            <person name="Shimpo S."/>
            <person name="Takeuchi C."/>
            <person name="Yamada M."/>
            <person name="Tabata S."/>
        </authorList>
    </citation>
    <scope>NUCLEOTIDE SEQUENCE [LARGE SCALE GENOMIC DNA]</scope>
    <source>
        <strain evidence="3">ATCC 29082 / PCC 7421</strain>
    </source>
</reference>
<proteinExistence type="predicted"/>
<protein>
    <submittedName>
        <fullName evidence="2">Glr3355 protein</fullName>
    </submittedName>
</protein>
<dbReference type="HOGENOM" id="CLU_859865_0_0_3"/>
<dbReference type="EMBL" id="BA000045">
    <property type="protein sequence ID" value="BAC91296.1"/>
    <property type="molecule type" value="Genomic_DNA"/>
</dbReference>
<dbReference type="PANTHER" id="PTHR42912">
    <property type="entry name" value="METHYLTRANSFERASE"/>
    <property type="match status" value="1"/>
</dbReference>
<dbReference type="GO" id="GO:0008168">
    <property type="term" value="F:methyltransferase activity"/>
    <property type="evidence" value="ECO:0000318"/>
    <property type="project" value="GO_Central"/>
</dbReference>
<evidence type="ECO:0000313" key="2">
    <source>
        <dbReference type="EMBL" id="BAC91296.1"/>
    </source>
</evidence>
<dbReference type="SUPFAM" id="SSF53335">
    <property type="entry name" value="S-adenosyl-L-methionine-dependent methyltransferases"/>
    <property type="match status" value="1"/>
</dbReference>
<dbReference type="InterPro" id="IPR050508">
    <property type="entry name" value="Methyltransf_Superfamily"/>
</dbReference>